<protein>
    <recommendedName>
        <fullName evidence="3">P-type ATPase A domain-containing protein</fullName>
    </recommendedName>
</protein>
<dbReference type="Proteomes" id="UP000663854">
    <property type="component" value="Unassembled WGS sequence"/>
</dbReference>
<dbReference type="AlphaFoldDB" id="A0A816F530"/>
<feature type="domain" description="P-type ATPase A" evidence="3">
    <location>
        <begin position="2"/>
        <end position="72"/>
    </location>
</feature>
<dbReference type="Pfam" id="PF00122">
    <property type="entry name" value="E1-E2_ATPase"/>
    <property type="match status" value="1"/>
</dbReference>
<dbReference type="Gene3D" id="2.70.150.10">
    <property type="entry name" value="Calcium-transporting ATPase, cytoplasmic transduction domain A"/>
    <property type="match status" value="1"/>
</dbReference>
<dbReference type="PANTHER" id="PTHR24093">
    <property type="entry name" value="CATION TRANSPORTING ATPASE"/>
    <property type="match status" value="1"/>
</dbReference>
<dbReference type="EMBL" id="CAJNOH010010152">
    <property type="protein sequence ID" value="CAF1508894.1"/>
    <property type="molecule type" value="Genomic_DNA"/>
</dbReference>
<comment type="subcellular location">
    <subcellularLocation>
        <location evidence="1">Endomembrane system</location>
        <topology evidence="1">Multi-pass membrane protein</topology>
    </subcellularLocation>
</comment>
<dbReference type="PANTHER" id="PTHR24093:SF369">
    <property type="entry name" value="CALCIUM-TRANSPORTING ATPASE"/>
    <property type="match status" value="1"/>
</dbReference>
<dbReference type="SUPFAM" id="SSF81653">
    <property type="entry name" value="Calcium ATPase, transduction domain A"/>
    <property type="match status" value="1"/>
</dbReference>
<name>A0A816F530_9BILA</name>
<sequence>MELVVGDLCFIKSGDFLPVDGLIVRANDLAVDEFSITDVALFSGTEVKEGNGQMVVVGVGPNSTAGYVLSLLRGSA</sequence>
<evidence type="ECO:0000256" key="1">
    <source>
        <dbReference type="ARBA" id="ARBA00004127"/>
    </source>
</evidence>
<dbReference type="GO" id="GO:0005886">
    <property type="term" value="C:plasma membrane"/>
    <property type="evidence" value="ECO:0007669"/>
    <property type="project" value="TreeGrafter"/>
</dbReference>
<evidence type="ECO:0000313" key="5">
    <source>
        <dbReference type="EMBL" id="CAF1657857.1"/>
    </source>
</evidence>
<dbReference type="GO" id="GO:0051480">
    <property type="term" value="P:regulation of cytosolic calcium ion concentration"/>
    <property type="evidence" value="ECO:0007669"/>
    <property type="project" value="TreeGrafter"/>
</dbReference>
<evidence type="ECO:0000259" key="3">
    <source>
        <dbReference type="Pfam" id="PF00122"/>
    </source>
</evidence>
<proteinExistence type="predicted"/>
<dbReference type="Proteomes" id="UP000663870">
    <property type="component" value="Unassembled WGS sequence"/>
</dbReference>
<dbReference type="InterPro" id="IPR008250">
    <property type="entry name" value="ATPase_P-typ_transduc_dom_A_sf"/>
</dbReference>
<dbReference type="InterPro" id="IPR059000">
    <property type="entry name" value="ATPase_P-type_domA"/>
</dbReference>
<keyword evidence="6" id="KW-1185">Reference proteome</keyword>
<feature type="non-terminal residue" evidence="5">
    <location>
        <position position="1"/>
    </location>
</feature>
<evidence type="ECO:0000313" key="6">
    <source>
        <dbReference type="Proteomes" id="UP000663870"/>
    </source>
</evidence>
<comment type="caution">
    <text evidence="5">The sequence shown here is derived from an EMBL/GenBank/DDBJ whole genome shotgun (WGS) entry which is preliminary data.</text>
</comment>
<organism evidence="5 6">
    <name type="scientific">Rotaria sordida</name>
    <dbReference type="NCBI Taxonomy" id="392033"/>
    <lineage>
        <taxon>Eukaryota</taxon>
        <taxon>Metazoa</taxon>
        <taxon>Spiralia</taxon>
        <taxon>Gnathifera</taxon>
        <taxon>Rotifera</taxon>
        <taxon>Eurotatoria</taxon>
        <taxon>Bdelloidea</taxon>
        <taxon>Philodinida</taxon>
        <taxon>Philodinidae</taxon>
        <taxon>Rotaria</taxon>
    </lineage>
</organism>
<dbReference type="GO" id="GO:0012505">
    <property type="term" value="C:endomembrane system"/>
    <property type="evidence" value="ECO:0007669"/>
    <property type="project" value="UniProtKB-SubCell"/>
</dbReference>
<dbReference type="GO" id="GO:0005388">
    <property type="term" value="F:P-type calcium transporter activity"/>
    <property type="evidence" value="ECO:0007669"/>
    <property type="project" value="TreeGrafter"/>
</dbReference>
<evidence type="ECO:0000256" key="2">
    <source>
        <dbReference type="ARBA" id="ARBA00022842"/>
    </source>
</evidence>
<keyword evidence="2" id="KW-0460">Magnesium</keyword>
<dbReference type="EMBL" id="CAJNOL010011966">
    <property type="protein sequence ID" value="CAF1657857.1"/>
    <property type="molecule type" value="Genomic_DNA"/>
</dbReference>
<accession>A0A816F530</accession>
<gene>
    <name evidence="5" type="ORF">JXQ802_LOCUS55577</name>
    <name evidence="4" type="ORF">PYM288_LOCUS39041</name>
</gene>
<evidence type="ECO:0000313" key="4">
    <source>
        <dbReference type="EMBL" id="CAF1508894.1"/>
    </source>
</evidence>
<reference evidence="5" key="1">
    <citation type="submission" date="2021-02" db="EMBL/GenBank/DDBJ databases">
        <authorList>
            <person name="Nowell W R."/>
        </authorList>
    </citation>
    <scope>NUCLEOTIDE SEQUENCE</scope>
</reference>